<sequence>MFSNWWKKKKKVVGALLAGALAFLIESIAQETDLHNSTAVSKLEGLATSIEAAYKNTSNARHRLILSDHLHKALQDLDTTLKFQPRDLSGVSLSSVKN</sequence>
<proteinExistence type="predicted"/>
<gene>
    <name evidence="1" type="ORF">ACJIZ3_025337</name>
</gene>
<keyword evidence="2" id="KW-1185">Reference proteome</keyword>
<reference evidence="1 2" key="1">
    <citation type="submission" date="2024-12" db="EMBL/GenBank/DDBJ databases">
        <title>The unique morphological basis and parallel evolutionary history of personate flowers in Penstemon.</title>
        <authorList>
            <person name="Depatie T.H."/>
            <person name="Wessinger C.A."/>
        </authorList>
    </citation>
    <scope>NUCLEOTIDE SEQUENCE [LARGE SCALE GENOMIC DNA]</scope>
    <source>
        <strain evidence="1">WTNN_2</strain>
        <tissue evidence="1">Leaf</tissue>
    </source>
</reference>
<comment type="caution">
    <text evidence="1">The sequence shown here is derived from an EMBL/GenBank/DDBJ whole genome shotgun (WGS) entry which is preliminary data.</text>
</comment>
<accession>A0ABD3TVP5</accession>
<organism evidence="1 2">
    <name type="scientific">Penstemon smallii</name>
    <dbReference type="NCBI Taxonomy" id="265156"/>
    <lineage>
        <taxon>Eukaryota</taxon>
        <taxon>Viridiplantae</taxon>
        <taxon>Streptophyta</taxon>
        <taxon>Embryophyta</taxon>
        <taxon>Tracheophyta</taxon>
        <taxon>Spermatophyta</taxon>
        <taxon>Magnoliopsida</taxon>
        <taxon>eudicotyledons</taxon>
        <taxon>Gunneridae</taxon>
        <taxon>Pentapetalae</taxon>
        <taxon>asterids</taxon>
        <taxon>lamiids</taxon>
        <taxon>Lamiales</taxon>
        <taxon>Plantaginaceae</taxon>
        <taxon>Cheloneae</taxon>
        <taxon>Penstemon</taxon>
    </lineage>
</organism>
<name>A0ABD3TVP5_9LAMI</name>
<evidence type="ECO:0000313" key="1">
    <source>
        <dbReference type="EMBL" id="KAL3840746.1"/>
    </source>
</evidence>
<dbReference type="Proteomes" id="UP001634393">
    <property type="component" value="Unassembled WGS sequence"/>
</dbReference>
<protein>
    <submittedName>
        <fullName evidence="1">Uncharacterized protein</fullName>
    </submittedName>
</protein>
<dbReference type="AlphaFoldDB" id="A0ABD3TVP5"/>
<evidence type="ECO:0000313" key="2">
    <source>
        <dbReference type="Proteomes" id="UP001634393"/>
    </source>
</evidence>
<dbReference type="EMBL" id="JBJXBP010000003">
    <property type="protein sequence ID" value="KAL3840746.1"/>
    <property type="molecule type" value="Genomic_DNA"/>
</dbReference>